<keyword evidence="2" id="KW-1185">Reference proteome</keyword>
<evidence type="ECO:0000313" key="2">
    <source>
        <dbReference type="Proteomes" id="UP000233837"/>
    </source>
</evidence>
<proteinExistence type="predicted"/>
<name>A0A2I0XHQ8_9ASPA</name>
<accession>A0A2I0XHQ8</accession>
<evidence type="ECO:0000313" key="1">
    <source>
        <dbReference type="EMBL" id="PKU87445.1"/>
    </source>
</evidence>
<protein>
    <submittedName>
        <fullName evidence="1">Uncharacterized protein</fullName>
    </submittedName>
</protein>
<dbReference type="AlphaFoldDB" id="A0A2I0XHQ8"/>
<dbReference type="EMBL" id="KZ501875">
    <property type="protein sequence ID" value="PKU87445.1"/>
    <property type="molecule type" value="Genomic_DNA"/>
</dbReference>
<gene>
    <name evidence="1" type="ORF">MA16_Dca008541</name>
</gene>
<reference evidence="1 2" key="1">
    <citation type="journal article" date="2016" name="Sci. Rep.">
        <title>The Dendrobium catenatum Lindl. genome sequence provides insights into polysaccharide synthase, floral development and adaptive evolution.</title>
        <authorList>
            <person name="Zhang G.Q."/>
            <person name="Xu Q."/>
            <person name="Bian C."/>
            <person name="Tsai W.C."/>
            <person name="Yeh C.M."/>
            <person name="Liu K.W."/>
            <person name="Yoshida K."/>
            <person name="Zhang L.S."/>
            <person name="Chang S.B."/>
            <person name="Chen F."/>
            <person name="Shi Y."/>
            <person name="Su Y.Y."/>
            <person name="Zhang Y.Q."/>
            <person name="Chen L.J."/>
            <person name="Yin Y."/>
            <person name="Lin M."/>
            <person name="Huang H."/>
            <person name="Deng H."/>
            <person name="Wang Z.W."/>
            <person name="Zhu S.L."/>
            <person name="Zhao X."/>
            <person name="Deng C."/>
            <person name="Niu S.C."/>
            <person name="Huang J."/>
            <person name="Wang M."/>
            <person name="Liu G.H."/>
            <person name="Yang H.J."/>
            <person name="Xiao X.J."/>
            <person name="Hsiao Y.Y."/>
            <person name="Wu W.L."/>
            <person name="Chen Y.Y."/>
            <person name="Mitsuda N."/>
            <person name="Ohme-Takagi M."/>
            <person name="Luo Y.B."/>
            <person name="Van de Peer Y."/>
            <person name="Liu Z.J."/>
        </authorList>
    </citation>
    <scope>NUCLEOTIDE SEQUENCE [LARGE SCALE GENOMIC DNA]</scope>
    <source>
        <tissue evidence="1">The whole plant</tissue>
    </source>
</reference>
<dbReference type="Proteomes" id="UP000233837">
    <property type="component" value="Unassembled WGS sequence"/>
</dbReference>
<sequence>MTFTIDKTKPALENDTVKLISHPLRLRVVGGRAWLGTLHPGFESPLLRLHLFSEAT</sequence>
<reference evidence="1 2" key="2">
    <citation type="journal article" date="2017" name="Nature">
        <title>The Apostasia genome and the evolution of orchids.</title>
        <authorList>
            <person name="Zhang G.Q."/>
            <person name="Liu K.W."/>
            <person name="Li Z."/>
            <person name="Lohaus R."/>
            <person name="Hsiao Y.Y."/>
            <person name="Niu S.C."/>
            <person name="Wang J.Y."/>
            <person name="Lin Y.C."/>
            <person name="Xu Q."/>
            <person name="Chen L.J."/>
            <person name="Yoshida K."/>
            <person name="Fujiwara S."/>
            <person name="Wang Z.W."/>
            <person name="Zhang Y.Q."/>
            <person name="Mitsuda N."/>
            <person name="Wang M."/>
            <person name="Liu G.H."/>
            <person name="Pecoraro L."/>
            <person name="Huang H.X."/>
            <person name="Xiao X.J."/>
            <person name="Lin M."/>
            <person name="Wu X.Y."/>
            <person name="Wu W.L."/>
            <person name="Chen Y.Y."/>
            <person name="Chang S.B."/>
            <person name="Sakamoto S."/>
            <person name="Ohme-Takagi M."/>
            <person name="Yagi M."/>
            <person name="Zeng S.J."/>
            <person name="Shen C.Y."/>
            <person name="Yeh C.M."/>
            <person name="Luo Y.B."/>
            <person name="Tsai W.C."/>
            <person name="Van de Peer Y."/>
            <person name="Liu Z.J."/>
        </authorList>
    </citation>
    <scope>NUCLEOTIDE SEQUENCE [LARGE SCALE GENOMIC DNA]</scope>
    <source>
        <tissue evidence="1">The whole plant</tissue>
    </source>
</reference>
<organism evidence="1 2">
    <name type="scientific">Dendrobium catenatum</name>
    <dbReference type="NCBI Taxonomy" id="906689"/>
    <lineage>
        <taxon>Eukaryota</taxon>
        <taxon>Viridiplantae</taxon>
        <taxon>Streptophyta</taxon>
        <taxon>Embryophyta</taxon>
        <taxon>Tracheophyta</taxon>
        <taxon>Spermatophyta</taxon>
        <taxon>Magnoliopsida</taxon>
        <taxon>Liliopsida</taxon>
        <taxon>Asparagales</taxon>
        <taxon>Orchidaceae</taxon>
        <taxon>Epidendroideae</taxon>
        <taxon>Malaxideae</taxon>
        <taxon>Dendrobiinae</taxon>
        <taxon>Dendrobium</taxon>
    </lineage>
</organism>